<name>A0A381NSV1_9ZZZZ</name>
<dbReference type="PROSITE" id="PS51257">
    <property type="entry name" value="PROKAR_LIPOPROTEIN"/>
    <property type="match status" value="1"/>
</dbReference>
<gene>
    <name evidence="1" type="ORF">METZ01_LOCUS10484</name>
</gene>
<proteinExistence type="predicted"/>
<dbReference type="EMBL" id="UINC01000569">
    <property type="protein sequence ID" value="SUZ57630.1"/>
    <property type="molecule type" value="Genomic_DNA"/>
</dbReference>
<accession>A0A381NSV1</accession>
<evidence type="ECO:0000313" key="1">
    <source>
        <dbReference type="EMBL" id="SUZ57630.1"/>
    </source>
</evidence>
<evidence type="ECO:0008006" key="2">
    <source>
        <dbReference type="Google" id="ProtNLM"/>
    </source>
</evidence>
<sequence>MFRYIIFCWLILAGCAGSGTQFSLPVTQRNYHDLLAEYISCTGKGKIDSQGPFQGALTFTFISQHDSSFLQFKDPLGRKALLMWLTPQNVTARNLIDHKQYTYGQILEFFPFLQIVEPEHITKILWGVQPDYEKKLNNTEMSEKQSIHLNFENNDLDNESNALVGATFSDDNSFQSVKIRITGRTRTQTHINLKKVWKLLQI</sequence>
<dbReference type="AlphaFoldDB" id="A0A381NSV1"/>
<organism evidence="1">
    <name type="scientific">marine metagenome</name>
    <dbReference type="NCBI Taxonomy" id="408172"/>
    <lineage>
        <taxon>unclassified sequences</taxon>
        <taxon>metagenomes</taxon>
        <taxon>ecological metagenomes</taxon>
    </lineage>
</organism>
<reference evidence="1" key="1">
    <citation type="submission" date="2018-05" db="EMBL/GenBank/DDBJ databases">
        <authorList>
            <person name="Lanie J.A."/>
            <person name="Ng W.-L."/>
            <person name="Kazmierczak K.M."/>
            <person name="Andrzejewski T.M."/>
            <person name="Davidsen T.M."/>
            <person name="Wayne K.J."/>
            <person name="Tettelin H."/>
            <person name="Glass J.I."/>
            <person name="Rusch D."/>
            <person name="Podicherti R."/>
            <person name="Tsui H.-C.T."/>
            <person name="Winkler M.E."/>
        </authorList>
    </citation>
    <scope>NUCLEOTIDE SEQUENCE</scope>
</reference>
<protein>
    <recommendedName>
        <fullName evidence="2">Outer-membrane lipoprotein LolB</fullName>
    </recommendedName>
</protein>